<keyword evidence="1" id="KW-0808">Transferase</keyword>
<evidence type="ECO:0000313" key="3">
    <source>
        <dbReference type="Proteomes" id="UP000250572"/>
    </source>
</evidence>
<name>A0A315WXD1_GAMAF</name>
<comment type="caution">
    <text evidence="2">The sequence shown here is derived from an EMBL/GenBank/DDBJ whole genome shotgun (WGS) entry which is preliminary data.</text>
</comment>
<protein>
    <submittedName>
        <fullName evidence="2">Uncharacterized protein</fullName>
    </submittedName>
</protein>
<evidence type="ECO:0000256" key="1">
    <source>
        <dbReference type="ARBA" id="ARBA00022679"/>
    </source>
</evidence>
<dbReference type="GO" id="GO:0004792">
    <property type="term" value="F:thiosulfate-cyanide sulfurtransferase activity"/>
    <property type="evidence" value="ECO:0007669"/>
    <property type="project" value="TreeGrafter"/>
</dbReference>
<dbReference type="InterPro" id="IPR036873">
    <property type="entry name" value="Rhodanese-like_dom_sf"/>
</dbReference>
<dbReference type="PANTHER" id="PTHR11364:SF27">
    <property type="entry name" value="SULFURTRANSFERASE"/>
    <property type="match status" value="1"/>
</dbReference>
<dbReference type="InterPro" id="IPR045078">
    <property type="entry name" value="TST/MPST-like"/>
</dbReference>
<keyword evidence="3" id="KW-1185">Reference proteome</keyword>
<dbReference type="Proteomes" id="UP000250572">
    <property type="component" value="Unassembled WGS sequence"/>
</dbReference>
<reference evidence="2 3" key="1">
    <citation type="journal article" date="2018" name="G3 (Bethesda)">
        <title>A High-Quality Reference Genome for the Invasive Mosquitofish Gambusia affinis Using a Chicago Library.</title>
        <authorList>
            <person name="Hoffberg S.L."/>
            <person name="Troendle N.J."/>
            <person name="Glenn T.C."/>
            <person name="Mahmud O."/>
            <person name="Louha S."/>
            <person name="Chalopin D."/>
            <person name="Bennetzen J.L."/>
            <person name="Mauricio R."/>
        </authorList>
    </citation>
    <scope>NUCLEOTIDE SEQUENCE [LARGE SCALE GENOMIC DNA]</scope>
    <source>
        <strain evidence="2">NE01/NJP1002.9</strain>
        <tissue evidence="2">Muscle</tissue>
    </source>
</reference>
<dbReference type="SUPFAM" id="SSF52821">
    <property type="entry name" value="Rhodanese/Cell cycle control phosphatase"/>
    <property type="match status" value="1"/>
</dbReference>
<dbReference type="GO" id="GO:0005739">
    <property type="term" value="C:mitochondrion"/>
    <property type="evidence" value="ECO:0007669"/>
    <property type="project" value="TreeGrafter"/>
</dbReference>
<organism evidence="2 3">
    <name type="scientific">Gambusia affinis</name>
    <name type="common">Western mosquitofish</name>
    <name type="synonym">Heterandria affinis</name>
    <dbReference type="NCBI Taxonomy" id="33528"/>
    <lineage>
        <taxon>Eukaryota</taxon>
        <taxon>Metazoa</taxon>
        <taxon>Chordata</taxon>
        <taxon>Craniata</taxon>
        <taxon>Vertebrata</taxon>
        <taxon>Euteleostomi</taxon>
        <taxon>Actinopterygii</taxon>
        <taxon>Neopterygii</taxon>
        <taxon>Teleostei</taxon>
        <taxon>Neoteleostei</taxon>
        <taxon>Acanthomorphata</taxon>
        <taxon>Ovalentaria</taxon>
        <taxon>Atherinomorphae</taxon>
        <taxon>Cyprinodontiformes</taxon>
        <taxon>Poeciliidae</taxon>
        <taxon>Poeciliinae</taxon>
        <taxon>Gambusia</taxon>
    </lineage>
</organism>
<gene>
    <name evidence="2" type="ORF">CCH79_00013676</name>
</gene>
<accession>A0A315WXD1</accession>
<proteinExistence type="predicted"/>
<dbReference type="Gene3D" id="3.40.250.10">
    <property type="entry name" value="Rhodanese-like domain"/>
    <property type="match status" value="1"/>
</dbReference>
<evidence type="ECO:0000313" key="2">
    <source>
        <dbReference type="EMBL" id="PWA33194.1"/>
    </source>
</evidence>
<sequence>MMQTVYVPRSNRNHRHEFNQKHIPGVSFFDLKKCCDQSSKYDNIQLTASDFSHYVGDLGIGNDTSSFGYFMFRVFGHPELGG</sequence>
<dbReference type="PANTHER" id="PTHR11364">
    <property type="entry name" value="THIOSULFATE SULFERTANSFERASE"/>
    <property type="match status" value="1"/>
</dbReference>
<dbReference type="EMBL" id="NHOQ01000074">
    <property type="protein sequence ID" value="PWA33194.1"/>
    <property type="molecule type" value="Genomic_DNA"/>
</dbReference>
<dbReference type="AlphaFoldDB" id="A0A315WXD1"/>